<gene>
    <name evidence="1" type="ORF">TBK1r_51170</name>
</gene>
<evidence type="ECO:0000313" key="2">
    <source>
        <dbReference type="Proteomes" id="UP000318081"/>
    </source>
</evidence>
<proteinExistence type="predicted"/>
<organism evidence="1 2">
    <name type="scientific">Stieleria magnilauensis</name>
    <dbReference type="NCBI Taxonomy" id="2527963"/>
    <lineage>
        <taxon>Bacteria</taxon>
        <taxon>Pseudomonadati</taxon>
        <taxon>Planctomycetota</taxon>
        <taxon>Planctomycetia</taxon>
        <taxon>Pirellulales</taxon>
        <taxon>Pirellulaceae</taxon>
        <taxon>Stieleria</taxon>
    </lineage>
</organism>
<accession>A0ABX5XVP3</accession>
<sequence>MLSTVGSILQVTPWDILYTLRDQSHAEIIDDTASFFMRVSRRLEEKNELYGVCGPVLGDQGRFANLLCNLVVRTDNADWDNTTRCVANFKVGPGQVVRNSNWSYRHTNGTSIQGFPVYCSVGEVLETPDDCGVG</sequence>
<keyword evidence="2" id="KW-1185">Reference proteome</keyword>
<evidence type="ECO:0000313" key="1">
    <source>
        <dbReference type="EMBL" id="QDV86099.1"/>
    </source>
</evidence>
<dbReference type="Proteomes" id="UP000318081">
    <property type="component" value="Chromosome"/>
</dbReference>
<name>A0ABX5XVP3_9BACT</name>
<reference evidence="1 2" key="1">
    <citation type="submission" date="2019-02" db="EMBL/GenBank/DDBJ databases">
        <title>Deep-cultivation of Planctomycetes and their phenomic and genomic characterization uncovers novel biology.</title>
        <authorList>
            <person name="Wiegand S."/>
            <person name="Jogler M."/>
            <person name="Boedeker C."/>
            <person name="Pinto D."/>
            <person name="Vollmers J."/>
            <person name="Rivas-Marin E."/>
            <person name="Kohn T."/>
            <person name="Peeters S.H."/>
            <person name="Heuer A."/>
            <person name="Rast P."/>
            <person name="Oberbeckmann S."/>
            <person name="Bunk B."/>
            <person name="Jeske O."/>
            <person name="Meyerdierks A."/>
            <person name="Storesund J.E."/>
            <person name="Kallscheuer N."/>
            <person name="Luecker S."/>
            <person name="Lage O.M."/>
            <person name="Pohl T."/>
            <person name="Merkel B.J."/>
            <person name="Hornburger P."/>
            <person name="Mueller R.-W."/>
            <person name="Bruemmer F."/>
            <person name="Labrenz M."/>
            <person name="Spormann A.M."/>
            <person name="Op den Camp H."/>
            <person name="Overmann J."/>
            <person name="Amann R."/>
            <person name="Jetten M.S.M."/>
            <person name="Mascher T."/>
            <person name="Medema M.H."/>
            <person name="Devos D.P."/>
            <person name="Kaster A.-K."/>
            <person name="Ovreas L."/>
            <person name="Rohde M."/>
            <person name="Galperin M.Y."/>
            <person name="Jogler C."/>
        </authorList>
    </citation>
    <scope>NUCLEOTIDE SEQUENCE [LARGE SCALE GENOMIC DNA]</scope>
    <source>
        <strain evidence="1 2">TBK1r</strain>
    </source>
</reference>
<protein>
    <submittedName>
        <fullName evidence="1">Uncharacterized protein</fullName>
    </submittedName>
</protein>
<dbReference type="EMBL" id="CP036432">
    <property type="protein sequence ID" value="QDV86099.1"/>
    <property type="molecule type" value="Genomic_DNA"/>
</dbReference>